<proteinExistence type="predicted"/>
<dbReference type="Pfam" id="PF02645">
    <property type="entry name" value="DegV"/>
    <property type="match status" value="1"/>
</dbReference>
<protein>
    <submittedName>
        <fullName evidence="2">EDD domain protein, DegV family</fullName>
    </submittedName>
</protein>
<organism evidence="2 3">
    <name type="scientific">Dethiosulfatibacter aminovorans DSM 17477</name>
    <dbReference type="NCBI Taxonomy" id="1121476"/>
    <lineage>
        <taxon>Bacteria</taxon>
        <taxon>Bacillati</taxon>
        <taxon>Bacillota</taxon>
        <taxon>Tissierellia</taxon>
        <taxon>Dethiosulfatibacter</taxon>
    </lineage>
</organism>
<reference evidence="2 3" key="1">
    <citation type="submission" date="2016-11" db="EMBL/GenBank/DDBJ databases">
        <authorList>
            <person name="Jaros S."/>
            <person name="Januszkiewicz K."/>
            <person name="Wedrychowicz H."/>
        </authorList>
    </citation>
    <scope>NUCLEOTIDE SEQUENCE [LARGE SCALE GENOMIC DNA]</scope>
    <source>
        <strain evidence="2 3">DSM 17477</strain>
    </source>
</reference>
<name>A0A1M6CFB8_9FIRM</name>
<dbReference type="Gene3D" id="3.40.50.10440">
    <property type="entry name" value="Dihydroxyacetone kinase, domain 1"/>
    <property type="match status" value="1"/>
</dbReference>
<evidence type="ECO:0000313" key="3">
    <source>
        <dbReference type="Proteomes" id="UP000184052"/>
    </source>
</evidence>
<dbReference type="AlphaFoldDB" id="A0A1M6CFB8"/>
<dbReference type="PANTHER" id="PTHR33434">
    <property type="entry name" value="DEGV DOMAIN-CONTAINING PROTEIN DR_1986-RELATED"/>
    <property type="match status" value="1"/>
</dbReference>
<dbReference type="NCBIfam" id="TIGR00762">
    <property type="entry name" value="DegV"/>
    <property type="match status" value="1"/>
</dbReference>
<dbReference type="PROSITE" id="PS51482">
    <property type="entry name" value="DEGV"/>
    <property type="match status" value="1"/>
</dbReference>
<dbReference type="InterPro" id="IPR003797">
    <property type="entry name" value="DegV"/>
</dbReference>
<dbReference type="EMBL" id="FQZL01000005">
    <property type="protein sequence ID" value="SHI59730.1"/>
    <property type="molecule type" value="Genomic_DNA"/>
</dbReference>
<keyword evidence="1" id="KW-0446">Lipid-binding</keyword>
<dbReference type="GO" id="GO:0008289">
    <property type="term" value="F:lipid binding"/>
    <property type="evidence" value="ECO:0007669"/>
    <property type="project" value="UniProtKB-KW"/>
</dbReference>
<dbReference type="Proteomes" id="UP000184052">
    <property type="component" value="Unassembled WGS sequence"/>
</dbReference>
<dbReference type="Gene3D" id="3.30.1180.10">
    <property type="match status" value="1"/>
</dbReference>
<dbReference type="PANTHER" id="PTHR33434:SF2">
    <property type="entry name" value="FATTY ACID-BINDING PROTEIN TM_1468"/>
    <property type="match status" value="1"/>
</dbReference>
<keyword evidence="3" id="KW-1185">Reference proteome</keyword>
<gene>
    <name evidence="2" type="ORF">SAMN02745751_00688</name>
</gene>
<dbReference type="Gene3D" id="2.20.28.50">
    <property type="entry name" value="degv family protein"/>
    <property type="match status" value="1"/>
</dbReference>
<evidence type="ECO:0000313" key="2">
    <source>
        <dbReference type="EMBL" id="SHI59730.1"/>
    </source>
</evidence>
<sequence>MDRKIIVDSCTDVNDKIKDYFETVPLKIIIDNEEIIDNDLDTNFLLNKIKGSLTLKTACPSPGEYYDAFIKNKENFVVTLSSKLSGSYNSAITACEMIRDNSIDSFVHVFDSRSASSAQSMISVKIKELMDLNHTREEIVSITSNYVKKLKTLFILESYDHLLKAGRLSKVKASLATFLQICPIMSANDEGEIIALDKVRGKKKAFNRLVEMIGEEDVDYENTILGITHVNALEKAQSLKEDILKKYPFKEILIFEARGISTVYADDGGIVVAF</sequence>
<dbReference type="RefSeq" id="WP_073047128.1">
    <property type="nucleotide sequence ID" value="NZ_FQZL01000005.1"/>
</dbReference>
<dbReference type="InterPro" id="IPR050270">
    <property type="entry name" value="DegV_domain_contain"/>
</dbReference>
<dbReference type="STRING" id="1121476.SAMN02745751_00688"/>
<evidence type="ECO:0000256" key="1">
    <source>
        <dbReference type="ARBA" id="ARBA00023121"/>
    </source>
</evidence>
<accession>A0A1M6CFB8</accession>
<dbReference type="OrthoDB" id="2138472at2"/>
<dbReference type="SUPFAM" id="SSF82549">
    <property type="entry name" value="DAK1/DegV-like"/>
    <property type="match status" value="1"/>
</dbReference>
<dbReference type="InterPro" id="IPR043168">
    <property type="entry name" value="DegV_C"/>
</dbReference>